<evidence type="ECO:0000313" key="1">
    <source>
        <dbReference type="EMBL" id="CAG6714288.1"/>
    </source>
</evidence>
<name>A0A8D8Y082_9HEMI</name>
<dbReference type="EMBL" id="HBUF01351628">
    <property type="protein sequence ID" value="CAG6714288.1"/>
    <property type="molecule type" value="Transcribed_RNA"/>
</dbReference>
<dbReference type="AlphaFoldDB" id="A0A8D8Y082"/>
<sequence>MMTVSSSVVYKKLIVKLPPSCHSIHIIRVIHGLRNPGIQDIHNPWIEGIRGFKTFTICGLACFVLQISKLESVMCKDRLWISTTTTRSLNSHISITVSPI</sequence>
<protein>
    <submittedName>
        <fullName evidence="1">Uncharacterized protein</fullName>
    </submittedName>
</protein>
<accession>A0A8D8Y082</accession>
<reference evidence="1" key="1">
    <citation type="submission" date="2021-05" db="EMBL/GenBank/DDBJ databases">
        <authorList>
            <person name="Alioto T."/>
            <person name="Alioto T."/>
            <person name="Gomez Garrido J."/>
        </authorList>
    </citation>
    <scope>NUCLEOTIDE SEQUENCE</scope>
</reference>
<dbReference type="EMBL" id="HBUF01351627">
    <property type="protein sequence ID" value="CAG6714285.1"/>
    <property type="molecule type" value="Transcribed_RNA"/>
</dbReference>
<proteinExistence type="predicted"/>
<organism evidence="1">
    <name type="scientific">Cacopsylla melanoneura</name>
    <dbReference type="NCBI Taxonomy" id="428564"/>
    <lineage>
        <taxon>Eukaryota</taxon>
        <taxon>Metazoa</taxon>
        <taxon>Ecdysozoa</taxon>
        <taxon>Arthropoda</taxon>
        <taxon>Hexapoda</taxon>
        <taxon>Insecta</taxon>
        <taxon>Pterygota</taxon>
        <taxon>Neoptera</taxon>
        <taxon>Paraneoptera</taxon>
        <taxon>Hemiptera</taxon>
        <taxon>Sternorrhyncha</taxon>
        <taxon>Psylloidea</taxon>
        <taxon>Psyllidae</taxon>
        <taxon>Psyllinae</taxon>
        <taxon>Cacopsylla</taxon>
    </lineage>
</organism>